<keyword evidence="6" id="KW-1185">Reference proteome</keyword>
<comment type="caution">
    <text evidence="5">The sequence shown here is derived from an EMBL/GenBank/DDBJ whole genome shotgun (WGS) entry which is preliminary data.</text>
</comment>
<evidence type="ECO:0000256" key="4">
    <source>
        <dbReference type="RuleBase" id="RU000363"/>
    </source>
</evidence>
<dbReference type="GO" id="GO:0016491">
    <property type="term" value="F:oxidoreductase activity"/>
    <property type="evidence" value="ECO:0007669"/>
    <property type="project" value="UniProtKB-KW"/>
</dbReference>
<evidence type="ECO:0000313" key="5">
    <source>
        <dbReference type="EMBL" id="KAF2085886.1"/>
    </source>
</evidence>
<keyword evidence="2" id="KW-0521">NADP</keyword>
<dbReference type="PRINTS" id="PR00081">
    <property type="entry name" value="GDHRDH"/>
</dbReference>
<evidence type="ECO:0000313" key="6">
    <source>
        <dbReference type="Proteomes" id="UP000799776"/>
    </source>
</evidence>
<gene>
    <name evidence="5" type="ORF">K490DRAFT_45630</name>
</gene>
<reference evidence="5" key="1">
    <citation type="journal article" date="2020" name="Stud. Mycol.">
        <title>101 Dothideomycetes genomes: a test case for predicting lifestyles and emergence of pathogens.</title>
        <authorList>
            <person name="Haridas S."/>
            <person name="Albert R."/>
            <person name="Binder M."/>
            <person name="Bloem J."/>
            <person name="Labutti K."/>
            <person name="Salamov A."/>
            <person name="Andreopoulos B."/>
            <person name="Baker S."/>
            <person name="Barry K."/>
            <person name="Bills G."/>
            <person name="Bluhm B."/>
            <person name="Cannon C."/>
            <person name="Castanera R."/>
            <person name="Culley D."/>
            <person name="Daum C."/>
            <person name="Ezra D."/>
            <person name="Gonzalez J."/>
            <person name="Henrissat B."/>
            <person name="Kuo A."/>
            <person name="Liang C."/>
            <person name="Lipzen A."/>
            <person name="Lutzoni F."/>
            <person name="Magnuson J."/>
            <person name="Mondo S."/>
            <person name="Nolan M."/>
            <person name="Ohm R."/>
            <person name="Pangilinan J."/>
            <person name="Park H.-J."/>
            <person name="Ramirez L."/>
            <person name="Alfaro M."/>
            <person name="Sun H."/>
            <person name="Tritt A."/>
            <person name="Yoshinaga Y."/>
            <person name="Zwiers L.-H."/>
            <person name="Turgeon B."/>
            <person name="Goodwin S."/>
            <person name="Spatafora J."/>
            <person name="Crous P."/>
            <person name="Grigoriev I."/>
        </authorList>
    </citation>
    <scope>NUCLEOTIDE SEQUENCE</scope>
    <source>
        <strain evidence="5">CBS 121410</strain>
    </source>
</reference>
<dbReference type="PANTHER" id="PTHR43963:SF6">
    <property type="entry name" value="CHAIN DEHYDROGENASE FAMILY PROTEIN, PUTATIVE (AFU_ORTHOLOGUE AFUA_3G15350)-RELATED"/>
    <property type="match status" value="1"/>
</dbReference>
<dbReference type="EMBL" id="ML978727">
    <property type="protein sequence ID" value="KAF2085886.1"/>
    <property type="molecule type" value="Genomic_DNA"/>
</dbReference>
<proteinExistence type="inferred from homology"/>
<evidence type="ECO:0000256" key="2">
    <source>
        <dbReference type="ARBA" id="ARBA00022857"/>
    </source>
</evidence>
<dbReference type="SUPFAM" id="SSF51735">
    <property type="entry name" value="NAD(P)-binding Rossmann-fold domains"/>
    <property type="match status" value="1"/>
</dbReference>
<dbReference type="AlphaFoldDB" id="A0A9P4HSZ8"/>
<sequence>MSASTIAIVSGANRGIGFGIVQTLVQSYKQPLVLYAASRAGVNLQIKPPSPDIQVKYPKLDVADPASIKSLAQMIEQEHGGCDILINNAGVNLDNRYNPDNVRQTLDINYRGTLHMCQQFIPLMKPNGRIVNISSIGGDLTGYSKSLQDRFRSSSMTLKDLEALAQEYQHSANNSTEQQDGWPPQSYKVSKSCINALTAVLHRENPGLIINACCPGWVSTDMGKMVGKPRKTIEEGARIPVRLATGDIGGVSGRYWGNPSIMDTGYGDVVEW</sequence>
<dbReference type="Proteomes" id="UP000799776">
    <property type="component" value="Unassembled WGS sequence"/>
</dbReference>
<evidence type="ECO:0000256" key="1">
    <source>
        <dbReference type="ARBA" id="ARBA00006484"/>
    </source>
</evidence>
<dbReference type="PANTHER" id="PTHR43963">
    <property type="entry name" value="CARBONYL REDUCTASE 1-RELATED"/>
    <property type="match status" value="1"/>
</dbReference>
<protein>
    <submittedName>
        <fullName evidence="5">NAD(P)-binding protein</fullName>
    </submittedName>
</protein>
<dbReference type="InterPro" id="IPR036291">
    <property type="entry name" value="NAD(P)-bd_dom_sf"/>
</dbReference>
<organism evidence="5 6">
    <name type="scientific">Saccharata proteae CBS 121410</name>
    <dbReference type="NCBI Taxonomy" id="1314787"/>
    <lineage>
        <taxon>Eukaryota</taxon>
        <taxon>Fungi</taxon>
        <taxon>Dikarya</taxon>
        <taxon>Ascomycota</taxon>
        <taxon>Pezizomycotina</taxon>
        <taxon>Dothideomycetes</taxon>
        <taxon>Dothideomycetes incertae sedis</taxon>
        <taxon>Botryosphaeriales</taxon>
        <taxon>Saccharataceae</taxon>
        <taxon>Saccharata</taxon>
    </lineage>
</organism>
<dbReference type="Pfam" id="PF00106">
    <property type="entry name" value="adh_short"/>
    <property type="match status" value="1"/>
</dbReference>
<dbReference type="PRINTS" id="PR00080">
    <property type="entry name" value="SDRFAMILY"/>
</dbReference>
<dbReference type="Gene3D" id="3.40.50.720">
    <property type="entry name" value="NAD(P)-binding Rossmann-like Domain"/>
    <property type="match status" value="1"/>
</dbReference>
<accession>A0A9P4HSZ8</accession>
<dbReference type="OrthoDB" id="191139at2759"/>
<name>A0A9P4HSZ8_9PEZI</name>
<comment type="similarity">
    <text evidence="1 4">Belongs to the short-chain dehydrogenases/reductases (SDR) family.</text>
</comment>
<keyword evidence="3" id="KW-0560">Oxidoreductase</keyword>
<dbReference type="InterPro" id="IPR002347">
    <property type="entry name" value="SDR_fam"/>
</dbReference>
<evidence type="ECO:0000256" key="3">
    <source>
        <dbReference type="ARBA" id="ARBA00023002"/>
    </source>
</evidence>